<sequence length="373" mass="38471">MPQEAPPDTVEDLVALPCVLMRGGTSKAAFFHAKDLPAEPAARDAALLAAMGHPDARQIDGIGGGHPLTTKVAIVSPSADPRADVDYLFGQVVATESRVDYAPTCGNILSAVGPFALDEGLVHAQEGRSVVRIRMVNTASYCDAVVQTPGGRVRYAGDTAISGVPGHGAPVELRFSDILGSSCGALLPTGEARDRIDGVDVTCIDNGMPVVLMRAADLGVTGHETPAALDADAGLKARVESIRLQAGLRMGLGDVSARVVPKMTLVSPATDGGALGTRTFIPRKCHDAIGVLGAVSVASACVVPGTVMEGLCAIAPDPARRLHDLSVEHPTGEFTVRLLMDDTGRAIAGAALLRTARPLFRGQVLVPATRPAP</sequence>
<dbReference type="PANTHER" id="PTHR43709">
    <property type="entry name" value="ACONITATE ISOMERASE-RELATED"/>
    <property type="match status" value="1"/>
</dbReference>
<dbReference type="PANTHER" id="PTHR43709:SF3">
    <property type="entry name" value="ISOMERASE YBHH-RELATED"/>
    <property type="match status" value="1"/>
</dbReference>
<dbReference type="AlphaFoldDB" id="A0A679JGN8"/>
<dbReference type="SUPFAM" id="SSF54506">
    <property type="entry name" value="Diaminopimelate epimerase-like"/>
    <property type="match status" value="2"/>
</dbReference>
<evidence type="ECO:0000313" key="3">
    <source>
        <dbReference type="EMBL" id="CAA2109588.1"/>
    </source>
</evidence>
<accession>A0A679JGN8</accession>
<dbReference type="Pfam" id="PF04303">
    <property type="entry name" value="PrpF"/>
    <property type="match status" value="1"/>
</dbReference>
<organism evidence="3">
    <name type="scientific">Variovorax paradoxus</name>
    <dbReference type="NCBI Taxonomy" id="34073"/>
    <lineage>
        <taxon>Bacteria</taxon>
        <taxon>Pseudomonadati</taxon>
        <taxon>Pseudomonadota</taxon>
        <taxon>Betaproteobacteria</taxon>
        <taxon>Burkholderiales</taxon>
        <taxon>Comamonadaceae</taxon>
        <taxon>Variovorax</taxon>
    </lineage>
</organism>
<dbReference type="GO" id="GO:0016853">
    <property type="term" value="F:isomerase activity"/>
    <property type="evidence" value="ECO:0007669"/>
    <property type="project" value="UniProtKB-KW"/>
</dbReference>
<dbReference type="RefSeq" id="WP_339093536.1">
    <property type="nucleotide sequence ID" value="NZ_LR743508.1"/>
</dbReference>
<comment type="similarity">
    <text evidence="1">Belongs to the PrpF family.</text>
</comment>
<gene>
    <name evidence="3" type="primary">galD</name>
    <name evidence="3" type="ORF">VVAX_05859</name>
</gene>
<protein>
    <submittedName>
        <fullName evidence="3">4-oxalomesaconate tautomerase</fullName>
        <ecNumber evidence="3">5.3.2.8</ecNumber>
    </submittedName>
</protein>
<dbReference type="EC" id="5.3.2.8" evidence="3"/>
<dbReference type="InterPro" id="IPR047687">
    <property type="entry name" value="OMA_tautomer-like"/>
</dbReference>
<proteinExistence type="inferred from homology"/>
<evidence type="ECO:0000256" key="2">
    <source>
        <dbReference type="ARBA" id="ARBA00023235"/>
    </source>
</evidence>
<keyword evidence="2 3" id="KW-0413">Isomerase</keyword>
<dbReference type="NCBIfam" id="NF033377">
    <property type="entry name" value="OMA_tautomer"/>
    <property type="match status" value="1"/>
</dbReference>
<evidence type="ECO:0000256" key="1">
    <source>
        <dbReference type="ARBA" id="ARBA00007673"/>
    </source>
</evidence>
<name>A0A679JGN8_VARPD</name>
<reference evidence="3" key="1">
    <citation type="submission" date="2019-12" db="EMBL/GenBank/DDBJ databases">
        <authorList>
            <person name="Cremers G."/>
        </authorList>
    </citation>
    <scope>NUCLEOTIDE SEQUENCE</scope>
    <source>
        <strain evidence="3">Vvax</strain>
    </source>
</reference>
<dbReference type="EMBL" id="LR743508">
    <property type="protein sequence ID" value="CAA2109588.1"/>
    <property type="molecule type" value="Genomic_DNA"/>
</dbReference>
<dbReference type="Gene3D" id="3.10.310.10">
    <property type="entry name" value="Diaminopimelate Epimerase, Chain A, domain 1"/>
    <property type="match status" value="2"/>
</dbReference>
<dbReference type="InterPro" id="IPR007400">
    <property type="entry name" value="PrpF-like"/>
</dbReference>